<evidence type="ECO:0000313" key="2">
    <source>
        <dbReference type="Proteomes" id="UP001371218"/>
    </source>
</evidence>
<proteinExistence type="predicted"/>
<name>A0ABU9BRP9_9BURK</name>
<evidence type="ECO:0000313" key="1">
    <source>
        <dbReference type="EMBL" id="MEK8031325.1"/>
    </source>
</evidence>
<keyword evidence="2" id="KW-1185">Reference proteome</keyword>
<evidence type="ECO:0008006" key="3">
    <source>
        <dbReference type="Google" id="ProtNLM"/>
    </source>
</evidence>
<reference evidence="1 2" key="1">
    <citation type="submission" date="2024-04" db="EMBL/GenBank/DDBJ databases">
        <title>Novel species of the genus Ideonella isolated from streams.</title>
        <authorList>
            <person name="Lu H."/>
        </authorList>
    </citation>
    <scope>NUCLEOTIDE SEQUENCE [LARGE SCALE GENOMIC DNA]</scope>
    <source>
        <strain evidence="1 2">DXS29W</strain>
    </source>
</reference>
<comment type="caution">
    <text evidence="1">The sequence shown here is derived from an EMBL/GenBank/DDBJ whole genome shotgun (WGS) entry which is preliminary data.</text>
</comment>
<dbReference type="RefSeq" id="WP_341425701.1">
    <property type="nucleotide sequence ID" value="NZ_JBBUTG010000005.1"/>
</dbReference>
<organism evidence="1 2">
    <name type="scientific">Ideonella lacteola</name>
    <dbReference type="NCBI Taxonomy" id="2984193"/>
    <lineage>
        <taxon>Bacteria</taxon>
        <taxon>Pseudomonadati</taxon>
        <taxon>Pseudomonadota</taxon>
        <taxon>Betaproteobacteria</taxon>
        <taxon>Burkholderiales</taxon>
        <taxon>Sphaerotilaceae</taxon>
        <taxon>Ideonella</taxon>
    </lineage>
</organism>
<dbReference type="Proteomes" id="UP001371218">
    <property type="component" value="Unassembled WGS sequence"/>
</dbReference>
<dbReference type="EMBL" id="JBBUTG010000005">
    <property type="protein sequence ID" value="MEK8031325.1"/>
    <property type="molecule type" value="Genomic_DNA"/>
</dbReference>
<protein>
    <recommendedName>
        <fullName evidence="3">DUF2946 domain-containing protein</fullName>
    </recommendedName>
</protein>
<accession>A0ABU9BRP9</accession>
<gene>
    <name evidence="1" type="ORF">AACH06_10895</name>
</gene>
<sequence>MRAQPATLTLRSRSLRWLLSLTLWAMLASQGLALLHEVAHGEAEGLAPRAGGHGTAVAAAADNTWGRHVLEASASHDPGSALCRLMHQLAHATASTASPVAVFVPPGTPTPSAPLTEGHALAELAAYQARAPPLKA</sequence>